<dbReference type="Gene3D" id="3.20.20.190">
    <property type="entry name" value="Phosphatidylinositol (PI) phosphodiesterase"/>
    <property type="match status" value="1"/>
</dbReference>
<dbReference type="OrthoDB" id="197419at2759"/>
<dbReference type="GO" id="GO:0047389">
    <property type="term" value="F:glycerophosphocholine phosphodiesterase activity"/>
    <property type="evidence" value="ECO:0007669"/>
    <property type="project" value="TreeGrafter"/>
</dbReference>
<dbReference type="InterPro" id="IPR017946">
    <property type="entry name" value="PLC-like_Pdiesterase_TIM-brl"/>
</dbReference>
<gene>
    <name evidence="3" type="ORF">SeLEV6574_g04487</name>
</gene>
<evidence type="ECO:0000256" key="1">
    <source>
        <dbReference type="ARBA" id="ARBA00022801"/>
    </source>
</evidence>
<dbReference type="CDD" id="cd08572">
    <property type="entry name" value="GDPD_GDE5_like"/>
    <property type="match status" value="1"/>
</dbReference>
<dbReference type="Proteomes" id="UP000320475">
    <property type="component" value="Unassembled WGS sequence"/>
</dbReference>
<reference evidence="3 4" key="1">
    <citation type="journal article" date="2019" name="Sci. Rep.">
        <title>Comparative genomics of chytrid fungi reveal insights into the obligate biotrophic and pathogenic lifestyle of Synchytrium endobioticum.</title>
        <authorList>
            <person name="van de Vossenberg B.T.L.H."/>
            <person name="Warris S."/>
            <person name="Nguyen H.D.T."/>
            <person name="van Gent-Pelzer M.P.E."/>
            <person name="Joly D.L."/>
            <person name="van de Geest H.C."/>
            <person name="Bonants P.J.M."/>
            <person name="Smith D.S."/>
            <person name="Levesque C.A."/>
            <person name="van der Lee T.A.J."/>
        </authorList>
    </citation>
    <scope>NUCLEOTIDE SEQUENCE [LARGE SCALE GENOMIC DNA]</scope>
    <source>
        <strain evidence="3 4">LEV6574</strain>
    </source>
</reference>
<dbReference type="AlphaFoldDB" id="A0A507CZ66"/>
<protein>
    <recommendedName>
        <fullName evidence="2">GP-PDE domain-containing protein</fullName>
    </recommendedName>
</protein>
<feature type="domain" description="GP-PDE" evidence="2">
    <location>
        <begin position="145"/>
        <end position="455"/>
    </location>
</feature>
<sequence>MAPITQPRLVLKLGSFDGQHSPYSLSSFPSASTFVINVDGEETSVSEAATSGLESIEFDVADAMNSRIAVIACNNRGAFGQGSFTLDSPHLAVYGEQKPLSGIYKCTLMNAKLEVIGSVTCEAVVVTPYARRFAGKGKPWNFTTPQVIGHRGTGAQRQFVNGGQRLQLGENTVLSLTMGGELGAIAVEFDVQVTKDNVPVIYHDFFYSELGPPLSISALTASEFKSFRPPDRPADRSVQELEQRRTLPFRRTRSLSDISPCKFTTPYIRKNGTGTIQSPFASLKDVLTSVPAKVGFNIEIKYPLGPNEMDVRPAEVNMYVDRILDDVAEFGGERMIIFSSFHPEVARALKLKQDHYPVLFLTQGGTHTDKDLTDPRVISLDGALDYAKKVGLDGLVTHVPSILEDPSWVKKFKDAGLLVFTYGTGSNDVGTSLRQAEWGVDGIIVDHVKEIVMALKDKRKAMRN</sequence>
<dbReference type="VEuPathDB" id="FungiDB:SeMB42_g05959"/>
<organism evidence="3 4">
    <name type="scientific">Synchytrium endobioticum</name>
    <dbReference type="NCBI Taxonomy" id="286115"/>
    <lineage>
        <taxon>Eukaryota</taxon>
        <taxon>Fungi</taxon>
        <taxon>Fungi incertae sedis</taxon>
        <taxon>Chytridiomycota</taxon>
        <taxon>Chytridiomycota incertae sedis</taxon>
        <taxon>Chytridiomycetes</taxon>
        <taxon>Synchytriales</taxon>
        <taxon>Synchytriaceae</taxon>
        <taxon>Synchytrium</taxon>
    </lineage>
</organism>
<comment type="caution">
    <text evidence="3">The sequence shown here is derived from an EMBL/GenBank/DDBJ whole genome shotgun (WGS) entry which is preliminary data.</text>
</comment>
<dbReference type="SUPFAM" id="SSF51695">
    <property type="entry name" value="PLC-like phosphodiesterases"/>
    <property type="match status" value="1"/>
</dbReference>
<name>A0A507CZ66_9FUNG</name>
<accession>A0A507CZ66</accession>
<dbReference type="PANTHER" id="PTHR22958:SF1">
    <property type="entry name" value="GLYCEROPHOSPHOCHOLINE PHOSPHODIESTERASE GPCPD1"/>
    <property type="match status" value="1"/>
</dbReference>
<dbReference type="PROSITE" id="PS51704">
    <property type="entry name" value="GP_PDE"/>
    <property type="match status" value="1"/>
</dbReference>
<dbReference type="InterPro" id="IPR051578">
    <property type="entry name" value="GDPD"/>
</dbReference>
<evidence type="ECO:0000313" key="4">
    <source>
        <dbReference type="Proteomes" id="UP000320475"/>
    </source>
</evidence>
<evidence type="ECO:0000313" key="3">
    <source>
        <dbReference type="EMBL" id="TPX44463.1"/>
    </source>
</evidence>
<keyword evidence="1" id="KW-0378">Hydrolase</keyword>
<dbReference type="Pfam" id="PF03009">
    <property type="entry name" value="GDPD"/>
    <property type="match status" value="1"/>
</dbReference>
<proteinExistence type="predicted"/>
<dbReference type="GO" id="GO:0046475">
    <property type="term" value="P:glycerophospholipid catabolic process"/>
    <property type="evidence" value="ECO:0007669"/>
    <property type="project" value="TreeGrafter"/>
</dbReference>
<evidence type="ECO:0000259" key="2">
    <source>
        <dbReference type="PROSITE" id="PS51704"/>
    </source>
</evidence>
<dbReference type="EMBL" id="QEAM01000181">
    <property type="protein sequence ID" value="TPX44463.1"/>
    <property type="molecule type" value="Genomic_DNA"/>
</dbReference>
<dbReference type="PANTHER" id="PTHR22958">
    <property type="entry name" value="GLYCEROPHOSPHORYL DIESTER PHOSPHODIESTERASE"/>
    <property type="match status" value="1"/>
</dbReference>
<dbReference type="InterPro" id="IPR030395">
    <property type="entry name" value="GP_PDE_dom"/>
</dbReference>